<feature type="region of interest" description="Disordered" evidence="1">
    <location>
        <begin position="1"/>
        <end position="31"/>
    </location>
</feature>
<evidence type="ECO:0000256" key="1">
    <source>
        <dbReference type="SAM" id="MobiDB-lite"/>
    </source>
</evidence>
<dbReference type="AlphaFoldDB" id="A0A365H580"/>
<keyword evidence="3" id="KW-1185">Reference proteome</keyword>
<reference evidence="2 3" key="1">
    <citation type="submission" date="2018-06" db="EMBL/GenBank/DDBJ databases">
        <title>Actinomadura craniellae sp. nov. isolated from marine sponge Craniella sp.</title>
        <authorList>
            <person name="Li L."/>
            <person name="Xu Q.H."/>
            <person name="Lin H.W."/>
            <person name="Lu Y.H."/>
        </authorList>
    </citation>
    <scope>NUCLEOTIDE SEQUENCE [LARGE SCALE GENOMIC DNA]</scope>
    <source>
        <strain evidence="2 3">LHW63021</strain>
    </source>
</reference>
<protein>
    <submittedName>
        <fullName evidence="2">Uncharacterized protein</fullName>
    </submittedName>
</protein>
<gene>
    <name evidence="2" type="ORF">DPM19_14595</name>
</gene>
<accession>A0A365H580</accession>
<comment type="caution">
    <text evidence="2">The sequence shown here is derived from an EMBL/GenBank/DDBJ whole genome shotgun (WGS) entry which is preliminary data.</text>
</comment>
<name>A0A365H580_9ACTN</name>
<dbReference type="Proteomes" id="UP000251891">
    <property type="component" value="Unassembled WGS sequence"/>
</dbReference>
<dbReference type="EMBL" id="QLYX01000006">
    <property type="protein sequence ID" value="RAY14209.1"/>
    <property type="molecule type" value="Genomic_DNA"/>
</dbReference>
<organism evidence="2 3">
    <name type="scientific">Actinomadura craniellae</name>
    <dbReference type="NCBI Taxonomy" id="2231787"/>
    <lineage>
        <taxon>Bacteria</taxon>
        <taxon>Bacillati</taxon>
        <taxon>Actinomycetota</taxon>
        <taxon>Actinomycetes</taxon>
        <taxon>Streptosporangiales</taxon>
        <taxon>Thermomonosporaceae</taxon>
        <taxon>Actinomadura</taxon>
    </lineage>
</organism>
<dbReference type="RefSeq" id="WP_111867635.1">
    <property type="nucleotide sequence ID" value="NZ_QLYX01000006.1"/>
</dbReference>
<evidence type="ECO:0000313" key="2">
    <source>
        <dbReference type="EMBL" id="RAY14209.1"/>
    </source>
</evidence>
<feature type="region of interest" description="Disordered" evidence="1">
    <location>
        <begin position="67"/>
        <end position="97"/>
    </location>
</feature>
<sequence length="97" mass="10503">MKFELIHQPRSGMAADRPPIDAEPAEPAEPDPMARLEAAALRTETDFAATAGQLESAVAELSALVANREPDSRQRPPGNFRPDRFSSSTADAIEERS</sequence>
<evidence type="ECO:0000313" key="3">
    <source>
        <dbReference type="Proteomes" id="UP000251891"/>
    </source>
</evidence>
<proteinExistence type="predicted"/>